<dbReference type="RefSeq" id="WP_200115181.1">
    <property type="nucleotide sequence ID" value="NZ_JAEHOH010000010.1"/>
</dbReference>
<dbReference type="InterPro" id="IPR051448">
    <property type="entry name" value="CdaR-like_regulators"/>
</dbReference>
<evidence type="ECO:0000259" key="4">
    <source>
        <dbReference type="Pfam" id="PF14361"/>
    </source>
</evidence>
<feature type="domain" description="CdaR GGDEF-like" evidence="5">
    <location>
        <begin position="203"/>
        <end position="315"/>
    </location>
</feature>
<comment type="similarity">
    <text evidence="1">Belongs to the CdaR family.</text>
</comment>
<dbReference type="InterPro" id="IPR041522">
    <property type="entry name" value="CdaR_GGDEF"/>
</dbReference>
<dbReference type="PANTHER" id="PTHR33744">
    <property type="entry name" value="CARBOHYDRATE DIACID REGULATOR"/>
    <property type="match status" value="1"/>
</dbReference>
<evidence type="ECO:0000313" key="6">
    <source>
        <dbReference type="EMBL" id="MBK0419042.1"/>
    </source>
</evidence>
<proteinExistence type="inferred from homology"/>
<dbReference type="InterPro" id="IPR025736">
    <property type="entry name" value="PucR_C-HTH_dom"/>
</dbReference>
<name>A0A934UVK7_9MICO</name>
<feature type="domain" description="PucR C-terminal helix-turn-helix" evidence="3">
    <location>
        <begin position="367"/>
        <end position="425"/>
    </location>
</feature>
<feature type="domain" description="RsbT co-antagonist protein RsbRD N-terminal" evidence="4">
    <location>
        <begin position="45"/>
        <end position="183"/>
    </location>
</feature>
<sequence>MGIQERSLNGSEPPTLPRAEHPRERSPLETARTGLIHELLRKRQAIADDIVHVVSHDIVDYGELRANTLSEDVREAAITTVTVLLDSLLRRETYEQELEAVRRSAARRVHQEVSLPSLLHSYRIWGRELWQTVLREAGDDSLMRDAALGLVSDILDFVDRISVLVAQVYLEEAAGAYRARDVLRSDVLESLLIGKSLSDRARIDIARLNLSEDSRIAVVLVRLSSIAPERIRTESLRVLQAIRETVAPLSNTLLGVRESDVICLARIGRDSSLEAVIEAVRTIAEHRPAWRVCMGRPHDGINGVPRSFHEAQEAAIVAAAQKREGRATLFSEVMLDRILVHSDYGEELMDEFVRPLLDYDKQHSSSLVRTLQAYIRNDLNLSRTAKSLTVSPNTVAYRIKRIGELTGQDPATSSGILTLTLALRLHDG</sequence>
<evidence type="ECO:0000259" key="5">
    <source>
        <dbReference type="Pfam" id="PF17853"/>
    </source>
</evidence>
<dbReference type="Pfam" id="PF17853">
    <property type="entry name" value="GGDEF_2"/>
    <property type="match status" value="1"/>
</dbReference>
<organism evidence="6 7">
    <name type="scientific">Leucobacter chromiisoli</name>
    <dbReference type="NCBI Taxonomy" id="2796471"/>
    <lineage>
        <taxon>Bacteria</taxon>
        <taxon>Bacillati</taxon>
        <taxon>Actinomycetota</taxon>
        <taxon>Actinomycetes</taxon>
        <taxon>Micrococcales</taxon>
        <taxon>Microbacteriaceae</taxon>
        <taxon>Leucobacter</taxon>
    </lineage>
</organism>
<dbReference type="InterPro" id="IPR042070">
    <property type="entry name" value="PucR_C-HTH_sf"/>
</dbReference>
<evidence type="ECO:0000256" key="2">
    <source>
        <dbReference type="SAM" id="MobiDB-lite"/>
    </source>
</evidence>
<dbReference type="InterPro" id="IPR025751">
    <property type="entry name" value="RsbRD_N_dom"/>
</dbReference>
<dbReference type="PANTHER" id="PTHR33744:SF1">
    <property type="entry name" value="DNA-BINDING TRANSCRIPTIONAL ACTIVATOR ADER"/>
    <property type="match status" value="1"/>
</dbReference>
<dbReference type="Proteomes" id="UP000608530">
    <property type="component" value="Unassembled WGS sequence"/>
</dbReference>
<reference evidence="6" key="1">
    <citation type="submission" date="2020-12" db="EMBL/GenBank/DDBJ databases">
        <title>Leucobacter sp. CAS1, isolated from Chromium sludge.</title>
        <authorList>
            <person name="Xu Z."/>
        </authorList>
    </citation>
    <scope>NUCLEOTIDE SEQUENCE</scope>
    <source>
        <strain evidence="6">CSA1</strain>
    </source>
</reference>
<dbReference type="EMBL" id="JAEHOH010000010">
    <property type="protein sequence ID" value="MBK0419042.1"/>
    <property type="molecule type" value="Genomic_DNA"/>
</dbReference>
<dbReference type="Pfam" id="PF13556">
    <property type="entry name" value="HTH_30"/>
    <property type="match status" value="1"/>
</dbReference>
<evidence type="ECO:0000256" key="1">
    <source>
        <dbReference type="ARBA" id="ARBA00006754"/>
    </source>
</evidence>
<protein>
    <submittedName>
        <fullName evidence="6">Helix-turn-helix domain-containing protein</fullName>
    </submittedName>
</protein>
<feature type="compositionally biased region" description="Basic and acidic residues" evidence="2">
    <location>
        <begin position="18"/>
        <end position="27"/>
    </location>
</feature>
<accession>A0A934UVK7</accession>
<dbReference type="AlphaFoldDB" id="A0A934UVK7"/>
<gene>
    <name evidence="6" type="ORF">JD276_08335</name>
</gene>
<keyword evidence="7" id="KW-1185">Reference proteome</keyword>
<dbReference type="Gene3D" id="1.10.10.2840">
    <property type="entry name" value="PucR C-terminal helix-turn-helix domain"/>
    <property type="match status" value="1"/>
</dbReference>
<comment type="caution">
    <text evidence="6">The sequence shown here is derived from an EMBL/GenBank/DDBJ whole genome shotgun (WGS) entry which is preliminary data.</text>
</comment>
<feature type="compositionally biased region" description="Polar residues" evidence="2">
    <location>
        <begin position="1"/>
        <end position="12"/>
    </location>
</feature>
<evidence type="ECO:0000259" key="3">
    <source>
        <dbReference type="Pfam" id="PF13556"/>
    </source>
</evidence>
<evidence type="ECO:0000313" key="7">
    <source>
        <dbReference type="Proteomes" id="UP000608530"/>
    </source>
</evidence>
<dbReference type="Pfam" id="PF14361">
    <property type="entry name" value="RsbRD_N"/>
    <property type="match status" value="1"/>
</dbReference>
<feature type="region of interest" description="Disordered" evidence="2">
    <location>
        <begin position="1"/>
        <end position="30"/>
    </location>
</feature>